<sequence>MTQEITMGSLFSGSGGFELAGSIFGIRPIWASEIEPFPILVTTKNFPEMKHLGDINKLNGADLEPVTIIAGGSPCQDMSIAGKREGLDGSRSNLFREQIRIIKEMRESDRAAGRTGTQIRPRYMVWENVPGAFSSNKGKDFQAVLQEIVSITDEESNVPLPLKGKWQTAGCIMGDHFTIAWRVLDAQYWGVPQRRKRIYLVADFGGNTAPKILFEREGLSGNFTESREAWQRTAGDIKTGTHKTGTDDVECYDISDRRRVADKSEVSPTLTTKMGTGGNNVPIVLENHPQDSRVTIAEDGNVPTLTSRMGTGGGQCATHPQPITLQIRSGCEGGGKGALMQTDKSATLSTHNTQTLFDPIPIADKATRYKGGGDTRNNDGSANGLGIGEPGAPANTLTAADRHGVACFAQQAIGEYEESEKAYCLKRRDYKDSTDLILWEYIIRRLTPLECCRLQGFPDNWAEELGIPEPTQEDIDHWREVFRTQMEAMGESKKEKTDNQIRKWLKDPESDSAKYKMWGNGIALPCAMFVMEGIAMILSEEDTDEQQ</sequence>
<dbReference type="GO" id="GO:0009307">
    <property type="term" value="P:DNA restriction-modification system"/>
    <property type="evidence" value="ECO:0007669"/>
    <property type="project" value="UniProtKB-KW"/>
</dbReference>
<evidence type="ECO:0000256" key="7">
    <source>
        <dbReference type="SAM" id="MobiDB-lite"/>
    </source>
</evidence>
<dbReference type="Gene3D" id="3.40.50.150">
    <property type="entry name" value="Vaccinia Virus protein VP39"/>
    <property type="match status" value="1"/>
</dbReference>
<dbReference type="PANTHER" id="PTHR46098:SF1">
    <property type="entry name" value="TRNA (CYTOSINE(38)-C(5))-METHYLTRANSFERASE"/>
    <property type="match status" value="1"/>
</dbReference>
<keyword evidence="2 6" id="KW-0489">Methyltransferase</keyword>
<proteinExistence type="inferred from homology"/>
<keyword evidence="4 6" id="KW-0949">S-adenosyl-L-methionine</keyword>
<comment type="similarity">
    <text evidence="6">Belongs to the class I-like SAM-binding methyltransferase superfamily. C5-methyltransferase family.</text>
</comment>
<dbReference type="InterPro" id="IPR001525">
    <property type="entry name" value="C5_MeTfrase"/>
</dbReference>
<dbReference type="Gene3D" id="3.90.120.30">
    <property type="match status" value="1"/>
</dbReference>
<feature type="region of interest" description="Disordered" evidence="7">
    <location>
        <begin position="370"/>
        <end position="389"/>
    </location>
</feature>
<evidence type="ECO:0000256" key="1">
    <source>
        <dbReference type="ARBA" id="ARBA00011975"/>
    </source>
</evidence>
<evidence type="ECO:0000256" key="4">
    <source>
        <dbReference type="ARBA" id="ARBA00022691"/>
    </source>
</evidence>
<dbReference type="AlphaFoldDB" id="A0A173WM13"/>
<dbReference type="InterPro" id="IPR050750">
    <property type="entry name" value="C5-MTase"/>
</dbReference>
<evidence type="ECO:0000256" key="5">
    <source>
        <dbReference type="ARBA" id="ARBA00022747"/>
    </source>
</evidence>
<dbReference type="SUPFAM" id="SSF53335">
    <property type="entry name" value="S-adenosyl-L-methionine-dependent methyltransferases"/>
    <property type="match status" value="1"/>
</dbReference>
<dbReference type="InterPro" id="IPR029063">
    <property type="entry name" value="SAM-dependent_MTases_sf"/>
</dbReference>
<name>A0A173WM13_9FIRM</name>
<keyword evidence="5" id="KW-0680">Restriction system</keyword>
<dbReference type="RefSeq" id="WP_055180256.1">
    <property type="nucleotide sequence ID" value="NZ_CABIWY010000001.1"/>
</dbReference>
<protein>
    <recommendedName>
        <fullName evidence="1">DNA (cytosine-5-)-methyltransferase</fullName>
        <ecNumber evidence="1">2.1.1.37</ecNumber>
    </recommendedName>
</protein>
<evidence type="ECO:0000313" key="8">
    <source>
        <dbReference type="EMBL" id="CUN40521.1"/>
    </source>
</evidence>
<feature type="active site" evidence="6">
    <location>
        <position position="75"/>
    </location>
</feature>
<dbReference type="GO" id="GO:0003886">
    <property type="term" value="F:DNA (cytosine-5-)-methyltransferase activity"/>
    <property type="evidence" value="ECO:0007669"/>
    <property type="project" value="UniProtKB-EC"/>
</dbReference>
<keyword evidence="3 6" id="KW-0808">Transferase</keyword>
<gene>
    <name evidence="8" type="primary">hhaIM_3</name>
    <name evidence="8" type="ORF">ERS852423_00348</name>
</gene>
<dbReference type="PROSITE" id="PS51679">
    <property type="entry name" value="SAM_MT_C5"/>
    <property type="match status" value="1"/>
</dbReference>
<evidence type="ECO:0000256" key="3">
    <source>
        <dbReference type="ARBA" id="ARBA00022679"/>
    </source>
</evidence>
<dbReference type="PRINTS" id="PR00105">
    <property type="entry name" value="C5METTRFRASE"/>
</dbReference>
<reference evidence="8 9" key="1">
    <citation type="submission" date="2015-09" db="EMBL/GenBank/DDBJ databases">
        <authorList>
            <consortium name="Pathogen Informatics"/>
        </authorList>
    </citation>
    <scope>NUCLEOTIDE SEQUENCE [LARGE SCALE GENOMIC DNA]</scope>
    <source>
        <strain evidence="8 9">2789STDY5608866</strain>
    </source>
</reference>
<dbReference type="GO" id="GO:0032259">
    <property type="term" value="P:methylation"/>
    <property type="evidence" value="ECO:0007669"/>
    <property type="project" value="UniProtKB-KW"/>
</dbReference>
<evidence type="ECO:0000313" key="9">
    <source>
        <dbReference type="Proteomes" id="UP000095439"/>
    </source>
</evidence>
<dbReference type="Proteomes" id="UP000095439">
    <property type="component" value="Unassembled WGS sequence"/>
</dbReference>
<dbReference type="EMBL" id="CYYY01000001">
    <property type="protein sequence ID" value="CUN40521.1"/>
    <property type="molecule type" value="Genomic_DNA"/>
</dbReference>
<evidence type="ECO:0000256" key="6">
    <source>
        <dbReference type="PROSITE-ProRule" id="PRU01016"/>
    </source>
</evidence>
<evidence type="ECO:0000256" key="2">
    <source>
        <dbReference type="ARBA" id="ARBA00022603"/>
    </source>
</evidence>
<dbReference type="EC" id="2.1.1.37" evidence="1"/>
<accession>A0A173WM13</accession>
<dbReference type="Pfam" id="PF00145">
    <property type="entry name" value="DNA_methylase"/>
    <property type="match status" value="2"/>
</dbReference>
<organism evidence="8 9">
    <name type="scientific">Dorea longicatena</name>
    <dbReference type="NCBI Taxonomy" id="88431"/>
    <lineage>
        <taxon>Bacteria</taxon>
        <taxon>Bacillati</taxon>
        <taxon>Bacillota</taxon>
        <taxon>Clostridia</taxon>
        <taxon>Lachnospirales</taxon>
        <taxon>Lachnospiraceae</taxon>
        <taxon>Dorea</taxon>
    </lineage>
</organism>
<dbReference type="PANTHER" id="PTHR46098">
    <property type="entry name" value="TRNA (CYTOSINE(38)-C(5))-METHYLTRANSFERASE"/>
    <property type="match status" value="1"/>
</dbReference>